<dbReference type="GO" id="GO:0016787">
    <property type="term" value="F:hydrolase activity"/>
    <property type="evidence" value="ECO:0007669"/>
    <property type="project" value="InterPro"/>
</dbReference>
<evidence type="ECO:0000313" key="4">
    <source>
        <dbReference type="EMBL" id="KAK9978928.1"/>
    </source>
</evidence>
<accession>A0AAW2B0P7</accession>
<proteinExistence type="predicted"/>
<dbReference type="GO" id="GO:0003676">
    <property type="term" value="F:nucleic acid binding"/>
    <property type="evidence" value="ECO:0007669"/>
    <property type="project" value="InterPro"/>
</dbReference>
<dbReference type="InterPro" id="IPR001604">
    <property type="entry name" value="Endo_G_ENPP1-like_dom"/>
</dbReference>
<feature type="chain" id="PRO_5043318291" description="Endonuclease domain-containing 1-like protein" evidence="1">
    <location>
        <begin position="20"/>
        <end position="573"/>
    </location>
</feature>
<sequence>MFVLGLLTCIALRAFSAQAEVAKTFDECSVFFHNAIEPEGMDQNAKKICQRLEDENKITSKFFYPTSHSSFFGSYATLYSVPHRIPLYSAYTLDSSCSDTTGRTNKWYLEPQISEPNSTIDYMVPENQNIQDTYKGNQAISSDYRDTGYDRGQLNPNSFQCDEDRTAAFTLTNAAPLDVRFNRIQWKNWESTLKSFLTKKLNSDFAVAYIVTGTVPDANKRIPRRDKPEDSNRVTVPSHIWTAVCYEHHDDDESFSFGYIGENLPGGKVNLMSVSQMNIQLNQLYKLSNIKIFVDDCFEDNNKLNKVKKAFQKVISLPATPDVQNTYDALQTVRTNGENVVLTDMSVKFTFDSLSSYLTMAEELQVSTERVCLITNYGQESIECQLVPKKRKIAADGSPCLRISDSGYSCRCYTGGETKPCCSTPCLYKDNLQSYRCSSGQTEIACSPLYSLITYKGERCKDNHPCGKYGEDYYWCYKISGSWDYCSPPLWRSKAINGQSCRRDNACAKYGSGYRWCYTDDDTKHKCCTSDDCYSTVSGKTCKSNHPCGKHGEKYLWCHTTDGSWDYCCTSCV</sequence>
<dbReference type="Proteomes" id="UP001479290">
    <property type="component" value="Unassembled WGS sequence"/>
</dbReference>
<dbReference type="SMART" id="SM00477">
    <property type="entry name" value="NUC"/>
    <property type="match status" value="1"/>
</dbReference>
<reference evidence="4 5" key="1">
    <citation type="submission" date="2024-05" db="EMBL/GenBank/DDBJ databases">
        <title>A high-quality chromosomal-level genome assembly of Topmouth culter (Culter alburnus).</title>
        <authorList>
            <person name="Zhao H."/>
        </authorList>
    </citation>
    <scope>NUCLEOTIDE SEQUENCE [LARGE SCALE GENOMIC DNA]</scope>
    <source>
        <strain evidence="4">CATC2023</strain>
        <tissue evidence="4">Muscle</tissue>
    </source>
</reference>
<evidence type="ECO:0000256" key="1">
    <source>
        <dbReference type="SAM" id="SignalP"/>
    </source>
</evidence>
<keyword evidence="1" id="KW-0732">Signal</keyword>
<dbReference type="InterPro" id="IPR039015">
    <property type="entry name" value="ENDOD1"/>
</dbReference>
<comment type="caution">
    <text evidence="4">The sequence shown here is derived from an EMBL/GenBank/DDBJ whole genome shotgun (WGS) entry which is preliminary data.</text>
</comment>
<feature type="signal peptide" evidence="1">
    <location>
        <begin position="1"/>
        <end position="19"/>
    </location>
</feature>
<organism evidence="4 5">
    <name type="scientific">Culter alburnus</name>
    <name type="common">Topmouth culter</name>
    <dbReference type="NCBI Taxonomy" id="194366"/>
    <lineage>
        <taxon>Eukaryota</taxon>
        <taxon>Metazoa</taxon>
        <taxon>Chordata</taxon>
        <taxon>Craniata</taxon>
        <taxon>Vertebrata</taxon>
        <taxon>Euteleostomi</taxon>
        <taxon>Actinopterygii</taxon>
        <taxon>Neopterygii</taxon>
        <taxon>Teleostei</taxon>
        <taxon>Ostariophysi</taxon>
        <taxon>Cypriniformes</taxon>
        <taxon>Xenocyprididae</taxon>
        <taxon>Xenocypridinae</taxon>
        <taxon>Culter</taxon>
    </lineage>
</organism>
<evidence type="ECO:0008006" key="6">
    <source>
        <dbReference type="Google" id="ProtNLM"/>
    </source>
</evidence>
<dbReference type="Gene3D" id="3.40.570.10">
    <property type="entry name" value="Extracellular Endonuclease, subunit A"/>
    <property type="match status" value="1"/>
</dbReference>
<dbReference type="EMBL" id="JAWDJR010000003">
    <property type="protein sequence ID" value="KAK9978928.1"/>
    <property type="molecule type" value="Genomic_DNA"/>
</dbReference>
<dbReference type="SMART" id="SM00892">
    <property type="entry name" value="Endonuclease_NS"/>
    <property type="match status" value="1"/>
</dbReference>
<dbReference type="InterPro" id="IPR044925">
    <property type="entry name" value="His-Me_finger_sf"/>
</dbReference>
<dbReference type="GO" id="GO:0046872">
    <property type="term" value="F:metal ion binding"/>
    <property type="evidence" value="ECO:0007669"/>
    <property type="project" value="InterPro"/>
</dbReference>
<evidence type="ECO:0000313" key="5">
    <source>
        <dbReference type="Proteomes" id="UP001479290"/>
    </source>
</evidence>
<dbReference type="InterPro" id="IPR044929">
    <property type="entry name" value="DNA/RNA_non-sp_Endonuclease_sf"/>
</dbReference>
<dbReference type="SUPFAM" id="SSF54060">
    <property type="entry name" value="His-Me finger endonucleases"/>
    <property type="match status" value="1"/>
</dbReference>
<evidence type="ECO:0000259" key="3">
    <source>
        <dbReference type="SMART" id="SM00892"/>
    </source>
</evidence>
<evidence type="ECO:0000259" key="2">
    <source>
        <dbReference type="SMART" id="SM00477"/>
    </source>
</evidence>
<gene>
    <name evidence="4" type="ORF">ABG768_020664</name>
</gene>
<name>A0AAW2B0P7_CULAL</name>
<dbReference type="AlphaFoldDB" id="A0AAW2B0P7"/>
<protein>
    <recommendedName>
        <fullName evidence="6">Endonuclease domain-containing 1-like protein</fullName>
    </recommendedName>
</protein>
<dbReference type="PANTHER" id="PTHR21472">
    <property type="entry name" value="ENDONUCLEASE DOMAIN-CONTAINING 1 PROTEIN ENDOD1"/>
    <property type="match status" value="1"/>
</dbReference>
<keyword evidence="5" id="KW-1185">Reference proteome</keyword>
<feature type="domain" description="ENPP1-3/EXOG-like endonuclease/phosphodiesterase" evidence="2">
    <location>
        <begin position="74"/>
        <end position="300"/>
    </location>
</feature>
<dbReference type="PANTHER" id="PTHR21472:SF21">
    <property type="entry name" value="ENDONUCLEASE DOMAIN-CONTAINING 1 PROTEIN-LIKE-RELATED"/>
    <property type="match status" value="1"/>
</dbReference>
<feature type="domain" description="DNA/RNA non-specific endonuclease/pyrophosphatase/phosphodiesterase" evidence="3">
    <location>
        <begin position="71"/>
        <end position="294"/>
    </location>
</feature>
<dbReference type="Pfam" id="PF01223">
    <property type="entry name" value="Endonuclease_NS"/>
    <property type="match status" value="1"/>
</dbReference>
<dbReference type="InterPro" id="IPR020821">
    <property type="entry name" value="ENPP1-3/EXOG-like_nuc-like"/>
</dbReference>